<evidence type="ECO:0000256" key="5">
    <source>
        <dbReference type="ARBA" id="ARBA00022723"/>
    </source>
</evidence>
<dbReference type="PRINTS" id="PR00463">
    <property type="entry name" value="EP450I"/>
</dbReference>
<feature type="coiled-coil region" evidence="11">
    <location>
        <begin position="704"/>
        <end position="731"/>
    </location>
</feature>
<comment type="cofactor">
    <cofactor evidence="10">
        <name>heme</name>
        <dbReference type="ChEBI" id="CHEBI:30413"/>
    </cofactor>
</comment>
<keyword evidence="4" id="KW-0812">Transmembrane</keyword>
<dbReference type="AlphaFoldDB" id="A0AAV7HMY9"/>
<keyword evidence="11" id="KW-0175">Coiled coil</keyword>
<dbReference type="InterPro" id="IPR050651">
    <property type="entry name" value="Plant_Cytochrome_P450_Monoox"/>
</dbReference>
<dbReference type="GO" id="GO:0004497">
    <property type="term" value="F:monooxygenase activity"/>
    <property type="evidence" value="ECO:0007669"/>
    <property type="project" value="InterPro"/>
</dbReference>
<keyword evidence="9" id="KW-0472">Membrane</keyword>
<dbReference type="EMBL" id="JAGFBR010000003">
    <property type="protein sequence ID" value="KAH0469043.1"/>
    <property type="molecule type" value="Genomic_DNA"/>
</dbReference>
<dbReference type="GO" id="GO:0016705">
    <property type="term" value="F:oxidoreductase activity, acting on paired donors, with incorporation or reduction of molecular oxygen"/>
    <property type="evidence" value="ECO:0007669"/>
    <property type="project" value="InterPro"/>
</dbReference>
<evidence type="ECO:0000313" key="13">
    <source>
        <dbReference type="EMBL" id="KAH0469043.1"/>
    </source>
</evidence>
<dbReference type="GO" id="GO:0020037">
    <property type="term" value="F:heme binding"/>
    <property type="evidence" value="ECO:0007669"/>
    <property type="project" value="InterPro"/>
</dbReference>
<evidence type="ECO:0000256" key="12">
    <source>
        <dbReference type="SAM" id="SignalP"/>
    </source>
</evidence>
<feature type="signal peptide" evidence="12">
    <location>
        <begin position="1"/>
        <end position="24"/>
    </location>
</feature>
<evidence type="ECO:0000313" key="14">
    <source>
        <dbReference type="Proteomes" id="UP000775213"/>
    </source>
</evidence>
<dbReference type="InterPro" id="IPR001128">
    <property type="entry name" value="Cyt_P450"/>
</dbReference>
<evidence type="ECO:0000256" key="7">
    <source>
        <dbReference type="ARBA" id="ARBA00023002"/>
    </source>
</evidence>
<dbReference type="InterPro" id="IPR002401">
    <property type="entry name" value="Cyt_P450_E_grp-I"/>
</dbReference>
<dbReference type="GO" id="GO:0016020">
    <property type="term" value="C:membrane"/>
    <property type="evidence" value="ECO:0007669"/>
    <property type="project" value="UniProtKB-SubCell"/>
</dbReference>
<dbReference type="CDD" id="cd20653">
    <property type="entry name" value="CYP81"/>
    <property type="match status" value="1"/>
</dbReference>
<accession>A0AAV7HMY9</accession>
<dbReference type="SUPFAM" id="SSF48264">
    <property type="entry name" value="Cytochrome P450"/>
    <property type="match status" value="2"/>
</dbReference>
<evidence type="ECO:0000256" key="1">
    <source>
        <dbReference type="ARBA" id="ARBA00004167"/>
    </source>
</evidence>
<proteinExistence type="inferred from homology"/>
<name>A0AAV7HMY9_DENCH</name>
<dbReference type="PANTHER" id="PTHR47947:SF62">
    <property type="entry name" value="CYTOCHROME P450, FAMILY 81, SUBFAMILY D, POLYPEPTIDE 5"/>
    <property type="match status" value="1"/>
</dbReference>
<keyword evidence="7" id="KW-0560">Oxidoreductase</keyword>
<dbReference type="PROSITE" id="PS00086">
    <property type="entry name" value="CYTOCHROME_P450"/>
    <property type="match status" value="2"/>
</dbReference>
<reference evidence="13 14" key="1">
    <citation type="journal article" date="2021" name="Hortic Res">
        <title>Chromosome-scale assembly of the Dendrobium chrysotoxum genome enhances the understanding of orchid evolution.</title>
        <authorList>
            <person name="Zhang Y."/>
            <person name="Zhang G.Q."/>
            <person name="Zhang D."/>
            <person name="Liu X.D."/>
            <person name="Xu X.Y."/>
            <person name="Sun W.H."/>
            <person name="Yu X."/>
            <person name="Zhu X."/>
            <person name="Wang Z.W."/>
            <person name="Zhao X."/>
            <person name="Zhong W.Y."/>
            <person name="Chen H."/>
            <person name="Yin W.L."/>
            <person name="Huang T."/>
            <person name="Niu S.C."/>
            <person name="Liu Z.J."/>
        </authorList>
    </citation>
    <scope>NUCLEOTIDE SEQUENCE [LARGE SCALE GENOMIC DNA]</scope>
    <source>
        <strain evidence="13">Lindl</strain>
    </source>
</reference>
<keyword evidence="3 10" id="KW-0349">Heme</keyword>
<organism evidence="13 14">
    <name type="scientific">Dendrobium chrysotoxum</name>
    <name type="common">Orchid</name>
    <dbReference type="NCBI Taxonomy" id="161865"/>
    <lineage>
        <taxon>Eukaryota</taxon>
        <taxon>Viridiplantae</taxon>
        <taxon>Streptophyta</taxon>
        <taxon>Embryophyta</taxon>
        <taxon>Tracheophyta</taxon>
        <taxon>Spermatophyta</taxon>
        <taxon>Magnoliopsida</taxon>
        <taxon>Liliopsida</taxon>
        <taxon>Asparagales</taxon>
        <taxon>Orchidaceae</taxon>
        <taxon>Epidendroideae</taxon>
        <taxon>Malaxideae</taxon>
        <taxon>Dendrobiinae</taxon>
        <taxon>Dendrobium</taxon>
    </lineage>
</organism>
<sequence length="970" mass="110771">MEAIYIFTCLALFLSLLLLPKLFKTKTDKNKKKHLPPSPPNSLPILGHLHLIKKPLHQSLAQLSARHGQILLCRFGIRPVLVVSSASFAEECFTTNDLSFANRPKFPSTRLSTYNHTSLGSAPYGPHWRDMRRIATIEVLSGHRLSFFSDVRADEARALAHRLFLDTTQEDFTRVELRSRLFGLAMNVMMKMMVGKRYYGEESGDGEARRFRELVEESFTLAGASNVGDFLPSVVGWFTRRRVQSRMTHIHNYRDKFMQALVEERRRKIMKEEQEKEAGEFAEEDQRNHKTMIDAILSLQRTHPEQYDDSFIKSLVTTLLSAGTDTSSNTIEWAMSLLLNNPEKLEKVREEVDEKVEKGRLLDESDLAKLPYLHCVINETLRLYPVGPLLVPHESLEECKVGGYHIPSGTMLLVNAYAIQRDPTIWPEPTKFLPERFLGNNKVEGGKMLPFGMGRRRCPALLLSFFLIAKLLIDNKKKKTQNLPPSPPDSRFILGHLHLLKKPLHQSLARLSARHGPILLLHFGIRRVLVVSSASLADECLTTNDLSFASRPKFPSTRLSTYNHSGIGSAPYGPQWRDMRRIATIEILSGHRLAFFSDVRAAEVRTLTRRLFHDCTDDQDFTRVELRSRLFGLAMNVMMKMMAGKRYYGEESDDGEAQRFREIVQEGFTLAGVSNIGDFLPSVLGWFARRRVQSRLAKIHSYRDKFMQALVEEHRRKIKKEEEEKEAGNLAEEDQRNHKTMIDALLSLQRTHPQYDDRFIKSLVTTLLTAGTDTSSNTIEWAMSLLLNNPEKLGKVKEEIDEKVEHGRLLNESDLDKLPYLHCVINETLRLYPVGPLLAPHESLEECQVGGYNIPSRTMLLVNAYVIQRDPTIWPEPTKFLPERFLENNKVEGGKMLPFGMGRRRCPGEGLAMREVGLVLGTLLQCFEWRRIGTEEVEMKEGSGLTMPRANPLEALCRPREAMFSTLAQL</sequence>
<evidence type="ECO:0000256" key="4">
    <source>
        <dbReference type="ARBA" id="ARBA00022692"/>
    </source>
</evidence>
<dbReference type="GO" id="GO:0005506">
    <property type="term" value="F:iron ion binding"/>
    <property type="evidence" value="ECO:0007669"/>
    <property type="project" value="InterPro"/>
</dbReference>
<dbReference type="Proteomes" id="UP000775213">
    <property type="component" value="Unassembled WGS sequence"/>
</dbReference>
<evidence type="ECO:0000256" key="10">
    <source>
        <dbReference type="PIRSR" id="PIRSR602401-1"/>
    </source>
</evidence>
<dbReference type="InterPro" id="IPR017972">
    <property type="entry name" value="Cyt_P450_CS"/>
</dbReference>
<comment type="subcellular location">
    <subcellularLocation>
        <location evidence="1">Membrane</location>
        <topology evidence="1">Single-pass membrane protein</topology>
    </subcellularLocation>
</comment>
<keyword evidence="8 10" id="KW-0408">Iron</keyword>
<feature type="binding site" description="axial binding residue" evidence="10">
    <location>
        <position position="906"/>
    </location>
    <ligand>
        <name>heme</name>
        <dbReference type="ChEBI" id="CHEBI:30413"/>
    </ligand>
    <ligandPart>
        <name>Fe</name>
        <dbReference type="ChEBI" id="CHEBI:18248"/>
    </ligandPart>
</feature>
<gene>
    <name evidence="13" type="ORF">IEQ34_002275</name>
</gene>
<dbReference type="PANTHER" id="PTHR47947">
    <property type="entry name" value="CYTOCHROME P450 82C3-RELATED"/>
    <property type="match status" value="1"/>
</dbReference>
<protein>
    <recommendedName>
        <fullName evidence="15">Isoflavone 2'-hydroxylase</fullName>
    </recommendedName>
</protein>
<evidence type="ECO:0000256" key="9">
    <source>
        <dbReference type="ARBA" id="ARBA00023136"/>
    </source>
</evidence>
<dbReference type="Gene3D" id="1.10.630.10">
    <property type="entry name" value="Cytochrome P450"/>
    <property type="match status" value="2"/>
</dbReference>
<evidence type="ECO:0000256" key="8">
    <source>
        <dbReference type="ARBA" id="ARBA00023004"/>
    </source>
</evidence>
<comment type="caution">
    <text evidence="13">The sequence shown here is derived from an EMBL/GenBank/DDBJ whole genome shotgun (WGS) entry which is preliminary data.</text>
</comment>
<dbReference type="Pfam" id="PF00067">
    <property type="entry name" value="p450"/>
    <property type="match status" value="2"/>
</dbReference>
<dbReference type="PRINTS" id="PR00385">
    <property type="entry name" value="P450"/>
</dbReference>
<keyword evidence="6" id="KW-1133">Transmembrane helix</keyword>
<dbReference type="FunFam" id="1.10.630.10:FF:000023">
    <property type="entry name" value="Cytochrome P450 family protein"/>
    <property type="match status" value="2"/>
</dbReference>
<comment type="similarity">
    <text evidence="2">Belongs to the cytochrome P450 family.</text>
</comment>
<evidence type="ECO:0000256" key="11">
    <source>
        <dbReference type="SAM" id="Coils"/>
    </source>
</evidence>
<dbReference type="InterPro" id="IPR036396">
    <property type="entry name" value="Cyt_P450_sf"/>
</dbReference>
<keyword evidence="12" id="KW-0732">Signal</keyword>
<keyword evidence="5 10" id="KW-0479">Metal-binding</keyword>
<evidence type="ECO:0008006" key="15">
    <source>
        <dbReference type="Google" id="ProtNLM"/>
    </source>
</evidence>
<keyword evidence="14" id="KW-1185">Reference proteome</keyword>
<evidence type="ECO:0000256" key="3">
    <source>
        <dbReference type="ARBA" id="ARBA00022617"/>
    </source>
</evidence>
<evidence type="ECO:0000256" key="2">
    <source>
        <dbReference type="ARBA" id="ARBA00010617"/>
    </source>
</evidence>
<feature type="chain" id="PRO_5043978358" description="Isoflavone 2'-hydroxylase" evidence="12">
    <location>
        <begin position="25"/>
        <end position="970"/>
    </location>
</feature>
<evidence type="ECO:0000256" key="6">
    <source>
        <dbReference type="ARBA" id="ARBA00022989"/>
    </source>
</evidence>